<evidence type="ECO:0000313" key="12">
    <source>
        <dbReference type="Proteomes" id="UP000187321"/>
    </source>
</evidence>
<name>A0A1N7EW89_9EURY</name>
<accession>A0A1N7EW89</accession>
<keyword evidence="6 7" id="KW-0472">Membrane</keyword>
<keyword evidence="5 7" id="KW-1133">Transmembrane helix</keyword>
<dbReference type="Gene3D" id="1.10.3720.10">
    <property type="entry name" value="MetI-like"/>
    <property type="match status" value="1"/>
</dbReference>
<feature type="domain" description="ABC transmembrane type-1" evidence="8">
    <location>
        <begin position="77"/>
        <end position="260"/>
    </location>
</feature>
<comment type="subcellular location">
    <subcellularLocation>
        <location evidence="1 7">Cell membrane</location>
        <topology evidence="1 7">Multi-pass membrane protein</topology>
    </subcellularLocation>
</comment>
<dbReference type="RefSeq" id="WP_076582926.1">
    <property type="nucleotide sequence ID" value="NZ_CP019327.1"/>
</dbReference>
<evidence type="ECO:0000313" key="9">
    <source>
        <dbReference type="EMBL" id="APX97673.1"/>
    </source>
</evidence>
<dbReference type="Proteomes" id="UP000185687">
    <property type="component" value="Unassembled WGS sequence"/>
</dbReference>
<dbReference type="PANTHER" id="PTHR30043:SF1">
    <property type="entry name" value="ABC TRANSPORT SYSTEM PERMEASE PROTEIN P69"/>
    <property type="match status" value="1"/>
</dbReference>
<reference evidence="9 12" key="1">
    <citation type="submission" date="2017-01" db="EMBL/GenBank/DDBJ databases">
        <title>Complete genome sequence of Haloterrigena daqingensis type strain (JX313T).</title>
        <authorList>
            <person name="Shuang W."/>
        </authorList>
    </citation>
    <scope>NUCLEOTIDE SEQUENCE [LARGE SCALE GENOMIC DNA]</scope>
    <source>
        <strain evidence="9 12">JX313</strain>
    </source>
</reference>
<keyword evidence="11" id="KW-1185">Reference proteome</keyword>
<dbReference type="EMBL" id="CP019327">
    <property type="protein sequence ID" value="APX97673.1"/>
    <property type="molecule type" value="Genomic_DNA"/>
</dbReference>
<reference evidence="10 11" key="2">
    <citation type="submission" date="2017-01" db="EMBL/GenBank/DDBJ databases">
        <authorList>
            <person name="Mah S.A."/>
            <person name="Swanson W.J."/>
            <person name="Moy G.W."/>
            <person name="Vacquier V.D."/>
        </authorList>
    </citation>
    <scope>NUCLEOTIDE SEQUENCE [LARGE SCALE GENOMIC DNA]</scope>
    <source>
        <strain evidence="10 11">CGMCC 1.8909</strain>
    </source>
</reference>
<dbReference type="InterPro" id="IPR035906">
    <property type="entry name" value="MetI-like_sf"/>
</dbReference>
<dbReference type="Pfam" id="PF00528">
    <property type="entry name" value="BPD_transp_1"/>
    <property type="match status" value="1"/>
</dbReference>
<gene>
    <name evidence="9" type="ORF">BB347_14220</name>
    <name evidence="10" type="ORF">SAMN05421809_2910</name>
</gene>
<dbReference type="Proteomes" id="UP000187321">
    <property type="component" value="Chromosome"/>
</dbReference>
<dbReference type="STRING" id="588898.BB347_14220"/>
<feature type="transmembrane region" description="Helical" evidence="7">
    <location>
        <begin position="129"/>
        <end position="152"/>
    </location>
</feature>
<dbReference type="NCBIfam" id="TIGR01097">
    <property type="entry name" value="PhnE"/>
    <property type="match status" value="1"/>
</dbReference>
<dbReference type="OrthoDB" id="338493at2157"/>
<evidence type="ECO:0000313" key="10">
    <source>
        <dbReference type="EMBL" id="SIR92334.1"/>
    </source>
</evidence>
<evidence type="ECO:0000313" key="11">
    <source>
        <dbReference type="Proteomes" id="UP000185687"/>
    </source>
</evidence>
<evidence type="ECO:0000259" key="8">
    <source>
        <dbReference type="PROSITE" id="PS50928"/>
    </source>
</evidence>
<protein>
    <submittedName>
        <fullName evidence="9">Phosphonate ABC transporter, permease protein PhnE</fullName>
    </submittedName>
    <submittedName>
        <fullName evidence="10">Phosphonate transport system permease protein</fullName>
    </submittedName>
</protein>
<dbReference type="EMBL" id="FTNP01000004">
    <property type="protein sequence ID" value="SIR92334.1"/>
    <property type="molecule type" value="Genomic_DNA"/>
</dbReference>
<dbReference type="AlphaFoldDB" id="A0A1N7EW89"/>
<evidence type="ECO:0000256" key="2">
    <source>
        <dbReference type="ARBA" id="ARBA00022448"/>
    </source>
</evidence>
<evidence type="ECO:0000256" key="7">
    <source>
        <dbReference type="RuleBase" id="RU363032"/>
    </source>
</evidence>
<evidence type="ECO:0000256" key="5">
    <source>
        <dbReference type="ARBA" id="ARBA00022989"/>
    </source>
</evidence>
<organism evidence="10 11">
    <name type="scientific">Natronorubrum daqingense</name>
    <dbReference type="NCBI Taxonomy" id="588898"/>
    <lineage>
        <taxon>Archaea</taxon>
        <taxon>Methanobacteriati</taxon>
        <taxon>Methanobacteriota</taxon>
        <taxon>Stenosarchaea group</taxon>
        <taxon>Halobacteria</taxon>
        <taxon>Halobacteriales</taxon>
        <taxon>Natrialbaceae</taxon>
        <taxon>Natronorubrum</taxon>
    </lineage>
</organism>
<dbReference type="InterPro" id="IPR000515">
    <property type="entry name" value="MetI-like"/>
</dbReference>
<dbReference type="InterPro" id="IPR005769">
    <property type="entry name" value="PhnE/PtxC"/>
</dbReference>
<keyword evidence="2 7" id="KW-0813">Transport</keyword>
<dbReference type="SUPFAM" id="SSF161098">
    <property type="entry name" value="MetI-like"/>
    <property type="match status" value="1"/>
</dbReference>
<evidence type="ECO:0000256" key="3">
    <source>
        <dbReference type="ARBA" id="ARBA00022475"/>
    </source>
</evidence>
<keyword evidence="4 7" id="KW-0812">Transmembrane</keyword>
<comment type="similarity">
    <text evidence="7">Belongs to the binding-protein-dependent transport system permease family.</text>
</comment>
<dbReference type="GO" id="GO:0005886">
    <property type="term" value="C:plasma membrane"/>
    <property type="evidence" value="ECO:0007669"/>
    <property type="project" value="UniProtKB-SubCell"/>
</dbReference>
<evidence type="ECO:0000256" key="4">
    <source>
        <dbReference type="ARBA" id="ARBA00022692"/>
    </source>
</evidence>
<dbReference type="GO" id="GO:0015416">
    <property type="term" value="F:ABC-type phosphonate transporter activity"/>
    <property type="evidence" value="ECO:0007669"/>
    <property type="project" value="InterPro"/>
</dbReference>
<evidence type="ECO:0000256" key="1">
    <source>
        <dbReference type="ARBA" id="ARBA00004651"/>
    </source>
</evidence>
<dbReference type="PROSITE" id="PS50928">
    <property type="entry name" value="ABC_TM1"/>
    <property type="match status" value="1"/>
</dbReference>
<feature type="transmembrane region" description="Helical" evidence="7">
    <location>
        <begin position="237"/>
        <end position="255"/>
    </location>
</feature>
<dbReference type="GeneID" id="30957121"/>
<evidence type="ECO:0000256" key="6">
    <source>
        <dbReference type="ARBA" id="ARBA00023136"/>
    </source>
</evidence>
<keyword evidence="3" id="KW-1003">Cell membrane</keyword>
<feature type="transmembrane region" description="Helical" evidence="7">
    <location>
        <begin position="21"/>
        <end position="41"/>
    </location>
</feature>
<sequence>MFEPTADDYERWQRHDVRTRLLRFATVLITVPIVVYSWRILGINYDYLSTAGWAVGDLLGRMYPPNHGYTGEIVGPMIETINIAILGTGLSALLSIPIAYLAASNTTPNRITYVIGRLVITVTRTVSTIIWAIMFVILFGPGAFAGVIAVAIRSIGFIGKLLSEAIEEIDPGQVRALEAAGANDRQQLIYGVAPQVKPLFVGITTHRWDINIRSSTVLGLVGAGGIGLELTARMDVYQWQSVSVILLAILVTVLLSELISAKARSAVS</sequence>
<feature type="transmembrane region" description="Helical" evidence="7">
    <location>
        <begin position="81"/>
        <end position="103"/>
    </location>
</feature>
<dbReference type="PANTHER" id="PTHR30043">
    <property type="entry name" value="PHOSPHONATES TRANSPORT SYSTEM PERMEASE PROTEIN"/>
    <property type="match status" value="1"/>
</dbReference>
<dbReference type="CDD" id="cd06261">
    <property type="entry name" value="TM_PBP2"/>
    <property type="match status" value="1"/>
</dbReference>
<dbReference type="KEGG" id="hda:BB347_14220"/>
<proteinExistence type="inferred from homology"/>